<keyword evidence="6 8" id="KW-0413">Isomerase</keyword>
<sequence>MSRPANVIINLDALCNNYRAIKQLSGGKVLAVVKADAYGHGARWCASALAGAADGFAVACIEEAVELRESGITQPIVLLEGFFEPCELALIEHYRLDTVIHHPYQLNILKNQPLKTSIRVWLKMDSGMGRVGFLPSDYRKTWEQLNDLPWVRDIIKMTHLACADEPQKNQTIEQLERFETYTLGLPGDRSIANSAAITCFPSARAEWNRPGLLLYGISPLPPKSTNKLSLTPVMSLRSAIISIKEIPCGSPVGYGATWVATRPSRIGIVAIGYADGYPRQAKNGTEVIIKDRTVPLAGHVSMDMLTVDLTDRPDVQMGDEVTLWGEALSVATIAENAGTIPYQLLCNLNRVPVHYISEASAIATQEPTPAAG</sequence>
<comment type="similarity">
    <text evidence="3">Belongs to the alanine racemase family.</text>
</comment>
<dbReference type="InterPro" id="IPR011079">
    <property type="entry name" value="Ala_racemase_C"/>
</dbReference>
<dbReference type="Gene3D" id="3.20.20.10">
    <property type="entry name" value="Alanine racemase"/>
    <property type="match status" value="1"/>
</dbReference>
<dbReference type="InterPro" id="IPR009006">
    <property type="entry name" value="Ala_racemase/Decarboxylase_C"/>
</dbReference>
<dbReference type="PANTHER" id="PTHR30511">
    <property type="entry name" value="ALANINE RACEMASE"/>
    <property type="match status" value="1"/>
</dbReference>
<keyword evidence="5" id="KW-0663">Pyridoxal phosphate</keyword>
<evidence type="ECO:0000256" key="3">
    <source>
        <dbReference type="ARBA" id="ARBA00007880"/>
    </source>
</evidence>
<dbReference type="AlphaFoldDB" id="A0A2H9T5W3"/>
<comment type="caution">
    <text evidence="8">The sequence shown here is derived from an EMBL/GenBank/DDBJ whole genome shotgun (WGS) entry which is preliminary data.</text>
</comment>
<dbReference type="InterPro" id="IPR001608">
    <property type="entry name" value="Ala_racemase_N"/>
</dbReference>
<evidence type="ECO:0000256" key="1">
    <source>
        <dbReference type="ARBA" id="ARBA00000316"/>
    </source>
</evidence>
<dbReference type="GO" id="GO:0005829">
    <property type="term" value="C:cytosol"/>
    <property type="evidence" value="ECO:0007669"/>
    <property type="project" value="TreeGrafter"/>
</dbReference>
<dbReference type="InterPro" id="IPR020622">
    <property type="entry name" value="Ala_racemase_pyridoxalP-BS"/>
</dbReference>
<dbReference type="InterPro" id="IPR029066">
    <property type="entry name" value="PLP-binding_barrel"/>
</dbReference>
<comment type="cofactor">
    <cofactor evidence="2">
        <name>pyridoxal 5'-phosphate</name>
        <dbReference type="ChEBI" id="CHEBI:597326"/>
    </cofactor>
</comment>
<evidence type="ECO:0000256" key="5">
    <source>
        <dbReference type="ARBA" id="ARBA00022898"/>
    </source>
</evidence>
<reference evidence="8" key="1">
    <citation type="journal article" date="2017" name="Appl. Environ. Microbiol.">
        <title>Molecular characterization of an Endozoicomonas-like organism causing infection in king scallop Pecten maximus L.</title>
        <authorList>
            <person name="Cano I."/>
            <person name="van Aerle R."/>
            <person name="Ross S."/>
            <person name="Verner-Jeffreys D.W."/>
            <person name="Paley R.K."/>
            <person name="Rimmer G."/>
            <person name="Ryder D."/>
            <person name="Hooper P."/>
            <person name="Stone D."/>
            <person name="Feist S.W."/>
        </authorList>
    </citation>
    <scope>NUCLEOTIDE SEQUENCE</scope>
</reference>
<dbReference type="SMART" id="SM01005">
    <property type="entry name" value="Ala_racemase_C"/>
    <property type="match status" value="1"/>
</dbReference>
<organism evidence="8">
    <name type="scientific">invertebrate metagenome</name>
    <dbReference type="NCBI Taxonomy" id="1711999"/>
    <lineage>
        <taxon>unclassified sequences</taxon>
        <taxon>metagenomes</taxon>
        <taxon>organismal metagenomes</taxon>
    </lineage>
</organism>
<dbReference type="GO" id="GO:0030632">
    <property type="term" value="P:D-alanine biosynthetic process"/>
    <property type="evidence" value="ECO:0007669"/>
    <property type="project" value="TreeGrafter"/>
</dbReference>
<dbReference type="EMBL" id="NSIT01000155">
    <property type="protein sequence ID" value="PJE78592.1"/>
    <property type="molecule type" value="Genomic_DNA"/>
</dbReference>
<dbReference type="PANTHER" id="PTHR30511:SF0">
    <property type="entry name" value="ALANINE RACEMASE, CATABOLIC-RELATED"/>
    <property type="match status" value="1"/>
</dbReference>
<dbReference type="FunFam" id="3.20.20.10:FF:000002">
    <property type="entry name" value="Alanine racemase"/>
    <property type="match status" value="1"/>
</dbReference>
<evidence type="ECO:0000256" key="6">
    <source>
        <dbReference type="ARBA" id="ARBA00023235"/>
    </source>
</evidence>
<gene>
    <name evidence="8" type="primary">alr</name>
    <name evidence="8" type="ORF">CI610_02469</name>
</gene>
<dbReference type="Pfam" id="PF00842">
    <property type="entry name" value="Ala_racemase_C"/>
    <property type="match status" value="1"/>
</dbReference>
<dbReference type="HAMAP" id="MF_01201">
    <property type="entry name" value="Ala_racemase"/>
    <property type="match status" value="1"/>
</dbReference>
<dbReference type="InterPro" id="IPR000821">
    <property type="entry name" value="Ala_racemase"/>
</dbReference>
<dbReference type="PRINTS" id="PR00992">
    <property type="entry name" value="ALARACEMASE"/>
</dbReference>
<protein>
    <recommendedName>
        <fullName evidence="4">alanine racemase</fullName>
        <ecNumber evidence="4">5.1.1.1</ecNumber>
    </recommendedName>
</protein>
<dbReference type="GO" id="GO:0030170">
    <property type="term" value="F:pyridoxal phosphate binding"/>
    <property type="evidence" value="ECO:0007669"/>
    <property type="project" value="TreeGrafter"/>
</dbReference>
<proteinExistence type="inferred from homology"/>
<dbReference type="SUPFAM" id="SSF50621">
    <property type="entry name" value="Alanine racemase C-terminal domain-like"/>
    <property type="match status" value="1"/>
</dbReference>
<evidence type="ECO:0000256" key="4">
    <source>
        <dbReference type="ARBA" id="ARBA00013089"/>
    </source>
</evidence>
<comment type="catalytic activity">
    <reaction evidence="1">
        <text>L-alanine = D-alanine</text>
        <dbReference type="Rhea" id="RHEA:20249"/>
        <dbReference type="ChEBI" id="CHEBI:57416"/>
        <dbReference type="ChEBI" id="CHEBI:57972"/>
        <dbReference type="EC" id="5.1.1.1"/>
    </reaction>
</comment>
<dbReference type="FunFam" id="2.40.37.10:FF:000002">
    <property type="entry name" value="Alanine racemase"/>
    <property type="match status" value="1"/>
</dbReference>
<evidence type="ECO:0000256" key="2">
    <source>
        <dbReference type="ARBA" id="ARBA00001933"/>
    </source>
</evidence>
<dbReference type="CDD" id="cd06827">
    <property type="entry name" value="PLPDE_III_AR_proteobact"/>
    <property type="match status" value="1"/>
</dbReference>
<dbReference type="SUPFAM" id="SSF51419">
    <property type="entry name" value="PLP-binding barrel"/>
    <property type="match status" value="1"/>
</dbReference>
<accession>A0A2H9T5W3</accession>
<dbReference type="GO" id="GO:0008784">
    <property type="term" value="F:alanine racemase activity"/>
    <property type="evidence" value="ECO:0007669"/>
    <property type="project" value="UniProtKB-EC"/>
</dbReference>
<feature type="domain" description="Alanine racemase C-terminal" evidence="7">
    <location>
        <begin position="233"/>
        <end position="356"/>
    </location>
</feature>
<dbReference type="Gene3D" id="2.40.37.10">
    <property type="entry name" value="Lyase, Ornithine Decarboxylase, Chain A, domain 1"/>
    <property type="match status" value="1"/>
</dbReference>
<dbReference type="EC" id="5.1.1.1" evidence="4"/>
<evidence type="ECO:0000313" key="8">
    <source>
        <dbReference type="EMBL" id="PJE78592.1"/>
    </source>
</evidence>
<evidence type="ECO:0000259" key="7">
    <source>
        <dbReference type="SMART" id="SM01005"/>
    </source>
</evidence>
<dbReference type="PROSITE" id="PS00395">
    <property type="entry name" value="ALANINE_RACEMASE"/>
    <property type="match status" value="1"/>
</dbReference>
<dbReference type="Pfam" id="PF01168">
    <property type="entry name" value="Ala_racemase_N"/>
    <property type="match status" value="1"/>
</dbReference>
<name>A0A2H9T5W3_9ZZZZ</name>
<dbReference type="NCBIfam" id="TIGR00492">
    <property type="entry name" value="alr"/>
    <property type="match status" value="1"/>
</dbReference>